<organism evidence="1 2">
    <name type="scientific">Streptomyces brasiliscabiei</name>
    <dbReference type="NCBI Taxonomy" id="2736302"/>
    <lineage>
        <taxon>Bacteria</taxon>
        <taxon>Bacillati</taxon>
        <taxon>Actinomycetota</taxon>
        <taxon>Actinomycetes</taxon>
        <taxon>Kitasatosporales</taxon>
        <taxon>Streptomycetaceae</taxon>
        <taxon>Streptomyces</taxon>
    </lineage>
</organism>
<evidence type="ECO:0000313" key="1">
    <source>
        <dbReference type="EMBL" id="MEI5609105.1"/>
    </source>
</evidence>
<dbReference type="Proteomes" id="UP001365781">
    <property type="component" value="Unassembled WGS sequence"/>
</dbReference>
<reference evidence="1 2" key="1">
    <citation type="submission" date="2024-03" db="EMBL/GenBank/DDBJ databases">
        <title>First Report of Pectobacterium brasiliscabiei causing potato scab in china.</title>
        <authorList>
            <person name="Handique U."/>
        </authorList>
    </citation>
    <scope>NUCLEOTIDE SEQUENCE [LARGE SCALE GENOMIC DNA]</scope>
    <source>
        <strain evidence="1 2">ZRIMU1503</strain>
    </source>
</reference>
<sequence length="105" mass="11287">MTDVDTARPEQLARQPVGVLLEVVLSRLTGGTGREAPLEEACIASVECALRLAATAERARRTPDDEALGHEAREALAAARASVLATTCAVRSIEDRRRGLPRRRA</sequence>
<comment type="caution">
    <text evidence="1">The sequence shown here is derived from an EMBL/GenBank/DDBJ whole genome shotgun (WGS) entry which is preliminary data.</text>
</comment>
<accession>A0ABU8G7D5</accession>
<gene>
    <name evidence="1" type="ORF">WB403_08005</name>
</gene>
<dbReference type="EMBL" id="JBBAYM010000004">
    <property type="protein sequence ID" value="MEI5609105.1"/>
    <property type="molecule type" value="Genomic_DNA"/>
</dbReference>
<protein>
    <submittedName>
        <fullName evidence="1">Uncharacterized protein</fullName>
    </submittedName>
</protein>
<proteinExistence type="predicted"/>
<name>A0ABU8G7D5_9ACTN</name>
<dbReference type="RefSeq" id="WP_336539433.1">
    <property type="nucleotide sequence ID" value="NZ_JBBAYL010000015.1"/>
</dbReference>
<evidence type="ECO:0000313" key="2">
    <source>
        <dbReference type="Proteomes" id="UP001365781"/>
    </source>
</evidence>
<keyword evidence="2" id="KW-1185">Reference proteome</keyword>